<dbReference type="Pfam" id="PF02687">
    <property type="entry name" value="FtsX"/>
    <property type="match status" value="1"/>
</dbReference>
<comment type="subcellular location">
    <subcellularLocation>
        <location evidence="1">Cell membrane</location>
        <topology evidence="1">Multi-pass membrane protein</topology>
    </subcellularLocation>
</comment>
<organism evidence="10 11">
    <name type="scientific">Faecalimonas umbilicata</name>
    <dbReference type="NCBI Taxonomy" id="1912855"/>
    <lineage>
        <taxon>Bacteria</taxon>
        <taxon>Bacillati</taxon>
        <taxon>Bacillota</taxon>
        <taxon>Clostridia</taxon>
        <taxon>Lachnospirales</taxon>
        <taxon>Lachnospiraceae</taxon>
        <taxon>Faecalimonas</taxon>
    </lineage>
</organism>
<evidence type="ECO:0000256" key="6">
    <source>
        <dbReference type="ARBA" id="ARBA00038076"/>
    </source>
</evidence>
<dbReference type="PANTHER" id="PTHR30572">
    <property type="entry name" value="MEMBRANE COMPONENT OF TRANSPORTER-RELATED"/>
    <property type="match status" value="1"/>
</dbReference>
<evidence type="ECO:0000313" key="10">
    <source>
        <dbReference type="EMBL" id="TCS67979.1"/>
    </source>
</evidence>
<keyword evidence="4 7" id="KW-1133">Transmembrane helix</keyword>
<dbReference type="InterPro" id="IPR050250">
    <property type="entry name" value="Macrolide_Exporter_MacB"/>
</dbReference>
<sequence>MLENNNGQAVRQIIFRTIRFRKVRNTILVFLIFCCMFVITLLGMGVAAEVDYLHSILLEWQGTDAHLLLQGVTQEQKERIQAQPQVRKAGAANVIGEVKNPELTYRLPKLICPDSVFLEQNRRGVLHGKLPEEETEIVLDETTLDALGVEKKAGETVEIAWEREGKETVSTFVVSGYLEMEDADGKNGDLWVSAKFAQKFPGDTFQVQVRFALPFGLAGKTEELISACGLKGAEAEINDVERIGMQLRNLMENQRVLILILFLYLAAYLVFRSIFRIAAVTDLEYYGRLKTLGMSPTQIRQVWTGSGMILCAAGAVPGILFALFGGRIVLTHTGWSVSLEQLHIHVWQLLLQTAFLFLVVRRCSERAADVIENCSPMEALHAIWWVMPSGKYRKKQTERKEKRIARIRKERNRNRRRLFLTKMGKSGRNLPFFLAAESFWKNRKWTWKVCAALAGGMFLILMAATKYHSFDAEKYLRETAISDFVVKEASLCGNAGGIYNERENKIDGKMKQEILALYGLEEYGAVSSKEIPHVLPESVREQIRSFFAGEGEEIFHYMEPYTQWLQEYEKATDSGRCTIRIWGIDQAVFPMLKEMDWILDGTWDLEQFAQGGYALAVGSDIPSKEQPNYSPGELVEIDGRTFEIMATVYLPDRMTQGGSYHMFVPEIVIPGTDFRELYPETSIRKLYFNVEDRKEKEAETLLKSYEKRVGAPIAEESSYALKQSFREECIRSVFPELAAGCLLFLLGISGYINTQATMTLARTKEFAIFQSMGMSGKKIFQMILWECLCYVLVSSVIAVAVGCLYSLTILKRSIQRELFSTGWVMTYRFTLFPLPFLILAGIVAAVLLAVFCFFHSEKKSVVERIRQTEM</sequence>
<comment type="similarity">
    <text evidence="6">Belongs to the ABC-4 integral membrane protein family.</text>
</comment>
<evidence type="ECO:0000256" key="1">
    <source>
        <dbReference type="ARBA" id="ARBA00004651"/>
    </source>
</evidence>
<dbReference type="GO" id="GO:0005886">
    <property type="term" value="C:plasma membrane"/>
    <property type="evidence" value="ECO:0007669"/>
    <property type="project" value="UniProtKB-SubCell"/>
</dbReference>
<protein>
    <submittedName>
        <fullName evidence="10">FtsX-like permease family protein</fullName>
    </submittedName>
</protein>
<dbReference type="AlphaFoldDB" id="A0A4R3JNB9"/>
<dbReference type="RefSeq" id="WP_116441872.1">
    <property type="nucleotide sequence ID" value="NZ_BHEO01000008.1"/>
</dbReference>
<evidence type="ECO:0000256" key="2">
    <source>
        <dbReference type="ARBA" id="ARBA00022475"/>
    </source>
</evidence>
<feature type="transmembrane region" description="Helical" evidence="7">
    <location>
        <begin position="344"/>
        <end position="360"/>
    </location>
</feature>
<dbReference type="GO" id="GO:0022857">
    <property type="term" value="F:transmembrane transporter activity"/>
    <property type="evidence" value="ECO:0007669"/>
    <property type="project" value="TreeGrafter"/>
</dbReference>
<evidence type="ECO:0000256" key="3">
    <source>
        <dbReference type="ARBA" id="ARBA00022692"/>
    </source>
</evidence>
<dbReference type="EMBL" id="BHEO01000008">
    <property type="protein sequence ID" value="GBU05542.1"/>
    <property type="molecule type" value="Genomic_DNA"/>
</dbReference>
<feature type="transmembrane region" description="Helical" evidence="7">
    <location>
        <begin position="782"/>
        <end position="810"/>
    </location>
</feature>
<keyword evidence="2" id="KW-1003">Cell membrane</keyword>
<dbReference type="EMBL" id="SLZV01000012">
    <property type="protein sequence ID" value="TCS67979.1"/>
    <property type="molecule type" value="Genomic_DNA"/>
</dbReference>
<comment type="caution">
    <text evidence="10">The sequence shown here is derived from an EMBL/GenBank/DDBJ whole genome shotgun (WGS) entry which is preliminary data.</text>
</comment>
<evidence type="ECO:0000256" key="4">
    <source>
        <dbReference type="ARBA" id="ARBA00022989"/>
    </source>
</evidence>
<dbReference type="Proteomes" id="UP000702954">
    <property type="component" value="Unassembled WGS sequence"/>
</dbReference>
<feature type="transmembrane region" description="Helical" evidence="7">
    <location>
        <begin position="830"/>
        <end position="854"/>
    </location>
</feature>
<evidence type="ECO:0000256" key="5">
    <source>
        <dbReference type="ARBA" id="ARBA00023136"/>
    </source>
</evidence>
<proteinExistence type="inferred from homology"/>
<evidence type="ECO:0000259" key="8">
    <source>
        <dbReference type="Pfam" id="PF02687"/>
    </source>
</evidence>
<evidence type="ECO:0000313" key="11">
    <source>
        <dbReference type="Proteomes" id="UP000294613"/>
    </source>
</evidence>
<keyword evidence="12" id="KW-1185">Reference proteome</keyword>
<feature type="domain" description="ABC3 transporter permease C-terminal" evidence="8">
    <location>
        <begin position="739"/>
        <end position="855"/>
    </location>
</feature>
<evidence type="ECO:0000256" key="7">
    <source>
        <dbReference type="SAM" id="Phobius"/>
    </source>
</evidence>
<feature type="transmembrane region" description="Helical" evidence="7">
    <location>
        <begin position="256"/>
        <end position="281"/>
    </location>
</feature>
<evidence type="ECO:0000313" key="9">
    <source>
        <dbReference type="EMBL" id="GBU05542.1"/>
    </source>
</evidence>
<gene>
    <name evidence="10" type="ORF">EDD74_11217</name>
    <name evidence="9" type="ORF">FAEUMB_20830</name>
</gene>
<feature type="transmembrane region" description="Helical" evidence="7">
    <location>
        <begin position="445"/>
        <end position="464"/>
    </location>
</feature>
<dbReference type="PANTHER" id="PTHR30572:SF4">
    <property type="entry name" value="ABC TRANSPORTER PERMEASE YTRF"/>
    <property type="match status" value="1"/>
</dbReference>
<accession>A0A4R3JNB9</accession>
<keyword evidence="5 7" id="KW-0472">Membrane</keyword>
<feature type="transmembrane region" description="Helical" evidence="7">
    <location>
        <begin position="302"/>
        <end position="324"/>
    </location>
</feature>
<reference evidence="10 11" key="2">
    <citation type="submission" date="2019-03" db="EMBL/GenBank/DDBJ databases">
        <title>Genomic Encyclopedia of Type Strains, Phase IV (KMG-IV): sequencing the most valuable type-strain genomes for metagenomic binning, comparative biology and taxonomic classification.</title>
        <authorList>
            <person name="Goeker M."/>
        </authorList>
    </citation>
    <scope>NUCLEOTIDE SEQUENCE [LARGE SCALE GENOMIC DNA]</scope>
    <source>
        <strain evidence="10 11">DSM 103426</strain>
    </source>
</reference>
<name>A0A4R3JNB9_9FIRM</name>
<dbReference type="InterPro" id="IPR003838">
    <property type="entry name" value="ABC3_permease_C"/>
</dbReference>
<keyword evidence="3 7" id="KW-0812">Transmembrane</keyword>
<dbReference type="Proteomes" id="UP000294613">
    <property type="component" value="Unassembled WGS sequence"/>
</dbReference>
<feature type="transmembrane region" description="Helical" evidence="7">
    <location>
        <begin position="26"/>
        <end position="48"/>
    </location>
</feature>
<reference evidence="9 12" key="1">
    <citation type="journal article" date="2018" name="Int. J. Syst. Evol. Microbiol.">
        <title>Draft Genome Sequence of Faecalimonas umbilicata JCM 30896T, an Acetate-Producing Bacterium Isolated from Human Feces.</title>
        <authorList>
            <person name="Sakamoto M."/>
            <person name="Ikeyama N."/>
            <person name="Yuki M."/>
            <person name="Ohkuma M."/>
        </authorList>
    </citation>
    <scope>NUCLEOTIDE SEQUENCE [LARGE SCALE GENOMIC DNA]</scope>
    <source>
        <strain evidence="9 12">EGH7</strain>
    </source>
</reference>
<evidence type="ECO:0000313" key="12">
    <source>
        <dbReference type="Proteomes" id="UP000702954"/>
    </source>
</evidence>
<feature type="transmembrane region" description="Helical" evidence="7">
    <location>
        <begin position="737"/>
        <end position="761"/>
    </location>
</feature>